<proteinExistence type="predicted"/>
<sequence>MNPPRCEFSEMTLSYVLSTDPDPLQPSPSEGELARCDLRLTVTNPTSAPVYCTGISILLPVGPLGVQLATTGLGITGVAAPATWTVAAPQEDVLIIVPQDGAARFTENPHGNRETVTPALTVWLRQIRVNRRVGSADVIIRETVSATTHGPWTENSGTCEVTKFSARAATTS</sequence>
<protein>
    <submittedName>
        <fullName evidence="1">Uncharacterized protein</fullName>
    </submittedName>
</protein>
<dbReference type="AlphaFoldDB" id="A0A419I252"/>
<comment type="caution">
    <text evidence="1">The sequence shown here is derived from an EMBL/GenBank/DDBJ whole genome shotgun (WGS) entry which is preliminary data.</text>
</comment>
<organism evidence="1 2">
    <name type="scientific">Amycolatopsis panacis</name>
    <dbReference type="NCBI Taxonomy" id="2340917"/>
    <lineage>
        <taxon>Bacteria</taxon>
        <taxon>Bacillati</taxon>
        <taxon>Actinomycetota</taxon>
        <taxon>Actinomycetes</taxon>
        <taxon>Pseudonocardiales</taxon>
        <taxon>Pseudonocardiaceae</taxon>
        <taxon>Amycolatopsis</taxon>
    </lineage>
</organism>
<evidence type="ECO:0000313" key="2">
    <source>
        <dbReference type="Proteomes" id="UP000285112"/>
    </source>
</evidence>
<name>A0A419I252_9PSEU</name>
<accession>A0A419I252</accession>
<gene>
    <name evidence="1" type="ORF">D5S19_18905</name>
</gene>
<keyword evidence="2" id="KW-1185">Reference proteome</keyword>
<evidence type="ECO:0000313" key="1">
    <source>
        <dbReference type="EMBL" id="RJQ83876.1"/>
    </source>
</evidence>
<dbReference type="Proteomes" id="UP000285112">
    <property type="component" value="Unassembled WGS sequence"/>
</dbReference>
<dbReference type="EMBL" id="QZFV01000091">
    <property type="protein sequence ID" value="RJQ83876.1"/>
    <property type="molecule type" value="Genomic_DNA"/>
</dbReference>
<reference evidence="1 2" key="1">
    <citation type="submission" date="2018-09" db="EMBL/GenBank/DDBJ databases">
        <title>YIM PH 21725 draft genome.</title>
        <authorList>
            <person name="Miao C."/>
        </authorList>
    </citation>
    <scope>NUCLEOTIDE SEQUENCE [LARGE SCALE GENOMIC DNA]</scope>
    <source>
        <strain evidence="2">YIM PH21725</strain>
    </source>
</reference>